<proteinExistence type="predicted"/>
<comment type="caution">
    <text evidence="2">The sequence shown here is derived from an EMBL/GenBank/DDBJ whole genome shotgun (WGS) entry which is preliminary data.</text>
</comment>
<reference evidence="2 3" key="1">
    <citation type="submission" date="2019-05" db="EMBL/GenBank/DDBJ databases">
        <title>Another draft genome of Portunus trituberculatus and its Hox gene families provides insights of decapod evolution.</title>
        <authorList>
            <person name="Jeong J.-H."/>
            <person name="Song I."/>
            <person name="Kim S."/>
            <person name="Choi T."/>
            <person name="Kim D."/>
            <person name="Ryu S."/>
            <person name="Kim W."/>
        </authorList>
    </citation>
    <scope>NUCLEOTIDE SEQUENCE [LARGE SCALE GENOMIC DNA]</scope>
    <source>
        <tissue evidence="2">Muscle</tissue>
    </source>
</reference>
<sequence>MAMMSGARVRSLGAAANDGPASHSSHVCGSGVTQHGLRPMHNDADPEATPPRHSHRRAGGASSGNE</sequence>
<gene>
    <name evidence="2" type="ORF">E2C01_092259</name>
</gene>
<organism evidence="2 3">
    <name type="scientific">Portunus trituberculatus</name>
    <name type="common">Swimming crab</name>
    <name type="synonym">Neptunus trituberculatus</name>
    <dbReference type="NCBI Taxonomy" id="210409"/>
    <lineage>
        <taxon>Eukaryota</taxon>
        <taxon>Metazoa</taxon>
        <taxon>Ecdysozoa</taxon>
        <taxon>Arthropoda</taxon>
        <taxon>Crustacea</taxon>
        <taxon>Multicrustacea</taxon>
        <taxon>Malacostraca</taxon>
        <taxon>Eumalacostraca</taxon>
        <taxon>Eucarida</taxon>
        <taxon>Decapoda</taxon>
        <taxon>Pleocyemata</taxon>
        <taxon>Brachyura</taxon>
        <taxon>Eubrachyura</taxon>
        <taxon>Portunoidea</taxon>
        <taxon>Portunidae</taxon>
        <taxon>Portuninae</taxon>
        <taxon>Portunus</taxon>
    </lineage>
</organism>
<dbReference type="AlphaFoldDB" id="A0A5B7JXA0"/>
<dbReference type="EMBL" id="VSRR010108092">
    <property type="protein sequence ID" value="MPC96974.1"/>
    <property type="molecule type" value="Genomic_DNA"/>
</dbReference>
<dbReference type="Proteomes" id="UP000324222">
    <property type="component" value="Unassembled WGS sequence"/>
</dbReference>
<evidence type="ECO:0000313" key="3">
    <source>
        <dbReference type="Proteomes" id="UP000324222"/>
    </source>
</evidence>
<name>A0A5B7JXA0_PORTR</name>
<accession>A0A5B7JXA0</accession>
<evidence type="ECO:0000256" key="1">
    <source>
        <dbReference type="SAM" id="MobiDB-lite"/>
    </source>
</evidence>
<protein>
    <submittedName>
        <fullName evidence="2">Uncharacterized protein</fullName>
    </submittedName>
</protein>
<evidence type="ECO:0000313" key="2">
    <source>
        <dbReference type="EMBL" id="MPC96974.1"/>
    </source>
</evidence>
<keyword evidence="3" id="KW-1185">Reference proteome</keyword>
<feature type="region of interest" description="Disordered" evidence="1">
    <location>
        <begin position="1"/>
        <end position="66"/>
    </location>
</feature>
<feature type="compositionally biased region" description="Polar residues" evidence="1">
    <location>
        <begin position="22"/>
        <end position="33"/>
    </location>
</feature>